<evidence type="ECO:0008006" key="5">
    <source>
        <dbReference type="Google" id="ProtNLM"/>
    </source>
</evidence>
<evidence type="ECO:0000313" key="3">
    <source>
        <dbReference type="EMBL" id="APR99858.1"/>
    </source>
</evidence>
<keyword evidence="4" id="KW-1185">Reference proteome</keyword>
<keyword evidence="2" id="KW-0732">Signal</keyword>
<feature type="region of interest" description="Disordered" evidence="1">
    <location>
        <begin position="286"/>
        <end position="318"/>
    </location>
</feature>
<dbReference type="EMBL" id="CP016908">
    <property type="protein sequence ID" value="APR99858.1"/>
    <property type="molecule type" value="Genomic_DNA"/>
</dbReference>
<dbReference type="KEGG" id="pabo:BCY86_03580"/>
<evidence type="ECO:0000313" key="4">
    <source>
        <dbReference type="Proteomes" id="UP000185544"/>
    </source>
</evidence>
<dbReference type="RefSeq" id="WP_075276508.1">
    <property type="nucleotide sequence ID" value="NZ_CP016908.1"/>
</dbReference>
<gene>
    <name evidence="3" type="ORF">BCY86_03580</name>
</gene>
<feature type="chain" id="PRO_5012860365" description="Bacterial surface antigen (D15) domain-containing protein" evidence="2">
    <location>
        <begin position="34"/>
        <end position="561"/>
    </location>
</feature>
<sequence length="561" mass="60343">MRIKRVLVSLRFLPFTGWIACVLIVAASTQAFAGEKKRGTSEEKIRRLQRDAMEQDYLGTRFSNALRKLNEGVKKCQHAKCSLPLLASLYRDRGVVEVGRGQGKKGISQFVLALKVDPSIQLDPDTKTPELEAVFEQARSRVSPHGVGPAHVNSSVEGDFEHQPAAVQQIRIPVPVYIKSKVREFLKNVLVKYKGPGMTEWESIPLSPMQGGYGGFIPCTATMDVGTLSYYLQGFNKQGDPVAMGGDREHPYQVSLTEDVDASFQPPHLPGRIPLGACTQQTDCPPGFPGCQSDASPASGNEDDHSLPDGNPSTPREARNYPRFWASVFGSVDFLLLKSQSDACLLEKAGSPRSGMPFQGGSYYCTLDGKDYPPRGDVDPTGVVNASIQQGKEDSVSRGLAMGNPRISVSIEYAAALNILVGARVGYTFNTYPGLSGQREGFAPLLSPISLEGRGTYILDSDGVLSTTIAPYFFLGGGIQEMSASQSITVITTQSDGSAQPQKVQAWGVGGPGFITIGTGLRWSVGKSVAFMLAPLKGTLAFGRYGMMPAITPEFGIQTSI</sequence>
<dbReference type="STRING" id="1882918.BCY86_03580"/>
<dbReference type="AlphaFoldDB" id="A0A1L6MWR0"/>
<organism evidence="3 4">
    <name type="scientific">Pajaroellobacter abortibovis</name>
    <dbReference type="NCBI Taxonomy" id="1882918"/>
    <lineage>
        <taxon>Bacteria</taxon>
        <taxon>Pseudomonadati</taxon>
        <taxon>Myxococcota</taxon>
        <taxon>Polyangia</taxon>
        <taxon>Polyangiales</taxon>
        <taxon>Polyangiaceae</taxon>
    </lineage>
</organism>
<evidence type="ECO:0000256" key="2">
    <source>
        <dbReference type="SAM" id="SignalP"/>
    </source>
</evidence>
<feature type="signal peptide" evidence="2">
    <location>
        <begin position="1"/>
        <end position="33"/>
    </location>
</feature>
<evidence type="ECO:0000256" key="1">
    <source>
        <dbReference type="SAM" id="MobiDB-lite"/>
    </source>
</evidence>
<protein>
    <recommendedName>
        <fullName evidence="5">Bacterial surface antigen (D15) domain-containing protein</fullName>
    </recommendedName>
</protein>
<dbReference type="OrthoDB" id="5486048at2"/>
<dbReference type="Proteomes" id="UP000185544">
    <property type="component" value="Chromosome"/>
</dbReference>
<proteinExistence type="predicted"/>
<name>A0A1L6MWR0_9BACT</name>
<accession>A0A1L6MWR0</accession>
<reference evidence="3 4" key="1">
    <citation type="submission" date="2016-08" db="EMBL/GenBank/DDBJ databases">
        <title>Identification and validation of antigenic proteins from Pajaroellobacter abortibovis using de-novo genome sequence assembly and reverse vaccinology.</title>
        <authorList>
            <person name="Welly B.T."/>
            <person name="Miller M.R."/>
            <person name="Stott J.L."/>
            <person name="Blanchard M.T."/>
            <person name="Islas-Trejo A.D."/>
            <person name="O'Rourke S.M."/>
            <person name="Young A.E."/>
            <person name="Medrano J.F."/>
            <person name="Van Eenennaam A.L."/>
        </authorList>
    </citation>
    <scope>NUCLEOTIDE SEQUENCE [LARGE SCALE GENOMIC DNA]</scope>
    <source>
        <strain evidence="3 4">BTF92-0548A/99-0131</strain>
    </source>
</reference>